<dbReference type="HAMAP" id="MF_01694">
    <property type="entry name" value="BioB"/>
    <property type="match status" value="1"/>
</dbReference>
<comment type="function">
    <text evidence="13">Catalyzes the conversion of dethiobiotin (DTB) to biotin by the insertion of a sulfur atom into dethiobiotin via a radical-based mechanism.</text>
</comment>
<feature type="domain" description="Radical SAM core" evidence="15">
    <location>
        <begin position="51"/>
        <end position="277"/>
    </location>
</feature>
<dbReference type="GO" id="GO:0004076">
    <property type="term" value="F:biotin synthase activity"/>
    <property type="evidence" value="ECO:0007669"/>
    <property type="project" value="UniProtKB-UniRule"/>
</dbReference>
<dbReference type="EMBL" id="FUXC01000013">
    <property type="protein sequence ID" value="SKA02162.1"/>
    <property type="molecule type" value="Genomic_DNA"/>
</dbReference>
<dbReference type="InterPro" id="IPR007197">
    <property type="entry name" value="rSAM"/>
</dbReference>
<feature type="binding site" evidence="13 14">
    <location>
        <position position="69"/>
    </location>
    <ligand>
        <name>[4Fe-4S] cluster</name>
        <dbReference type="ChEBI" id="CHEBI:49883"/>
        <note>4Fe-4S-S-AdoMet</note>
    </ligand>
</feature>
<keyword evidence="9 13" id="KW-0093">Biotin biosynthesis</keyword>
<evidence type="ECO:0000256" key="1">
    <source>
        <dbReference type="ARBA" id="ARBA00004942"/>
    </source>
</evidence>
<dbReference type="NCBIfam" id="TIGR00433">
    <property type="entry name" value="bioB"/>
    <property type="match status" value="1"/>
</dbReference>
<organism evidence="16 17">
    <name type="scientific">Treponema berlinense</name>
    <dbReference type="NCBI Taxonomy" id="225004"/>
    <lineage>
        <taxon>Bacteria</taxon>
        <taxon>Pseudomonadati</taxon>
        <taxon>Spirochaetota</taxon>
        <taxon>Spirochaetia</taxon>
        <taxon>Spirochaetales</taxon>
        <taxon>Treponemataceae</taxon>
        <taxon>Treponema</taxon>
    </lineage>
</organism>
<dbReference type="InterPro" id="IPR013785">
    <property type="entry name" value="Aldolase_TIM"/>
</dbReference>
<comment type="similarity">
    <text evidence="2 13">Belongs to the radical SAM superfamily. Biotin synthase family.</text>
</comment>
<dbReference type="GO" id="GO:0051539">
    <property type="term" value="F:4 iron, 4 sulfur cluster binding"/>
    <property type="evidence" value="ECO:0007669"/>
    <property type="project" value="UniProtKB-KW"/>
</dbReference>
<dbReference type="InterPro" id="IPR058240">
    <property type="entry name" value="rSAM_sf"/>
</dbReference>
<dbReference type="GeneID" id="303368179"/>
<evidence type="ECO:0000256" key="4">
    <source>
        <dbReference type="ARBA" id="ARBA00022485"/>
    </source>
</evidence>
<evidence type="ECO:0000256" key="9">
    <source>
        <dbReference type="ARBA" id="ARBA00022756"/>
    </source>
</evidence>
<evidence type="ECO:0000256" key="8">
    <source>
        <dbReference type="ARBA" id="ARBA00022723"/>
    </source>
</evidence>
<dbReference type="PROSITE" id="PS51918">
    <property type="entry name" value="RADICAL_SAM"/>
    <property type="match status" value="1"/>
</dbReference>
<feature type="binding site" evidence="13 14">
    <location>
        <position position="205"/>
    </location>
    <ligand>
        <name>[2Fe-2S] cluster</name>
        <dbReference type="ChEBI" id="CHEBI:190135"/>
    </ligand>
</feature>
<keyword evidence="6 13" id="KW-0949">S-adenosyl-L-methionine</keyword>
<dbReference type="GO" id="GO:0009102">
    <property type="term" value="P:biotin biosynthetic process"/>
    <property type="evidence" value="ECO:0007669"/>
    <property type="project" value="UniProtKB-UniRule"/>
</dbReference>
<dbReference type="InterPro" id="IPR024177">
    <property type="entry name" value="Biotin_synthase"/>
</dbReference>
<evidence type="ECO:0000256" key="10">
    <source>
        <dbReference type="ARBA" id="ARBA00023004"/>
    </source>
</evidence>
<feature type="binding site" evidence="13 14">
    <location>
        <position position="145"/>
    </location>
    <ligand>
        <name>[2Fe-2S] cluster</name>
        <dbReference type="ChEBI" id="CHEBI:190135"/>
    </ligand>
</feature>
<dbReference type="Pfam" id="PF06968">
    <property type="entry name" value="BATS"/>
    <property type="match status" value="1"/>
</dbReference>
<dbReference type="SFLD" id="SFLDS00029">
    <property type="entry name" value="Radical_SAM"/>
    <property type="match status" value="1"/>
</dbReference>
<dbReference type="SFLD" id="SFLDG01060">
    <property type="entry name" value="BATS_domain_containing"/>
    <property type="match status" value="1"/>
</dbReference>
<dbReference type="SFLD" id="SFLDG01278">
    <property type="entry name" value="biotin_synthase_like"/>
    <property type="match status" value="1"/>
</dbReference>
<comment type="subunit">
    <text evidence="13">Homodimer.</text>
</comment>
<dbReference type="Proteomes" id="UP000190395">
    <property type="component" value="Unassembled WGS sequence"/>
</dbReference>
<evidence type="ECO:0000256" key="11">
    <source>
        <dbReference type="ARBA" id="ARBA00023014"/>
    </source>
</evidence>
<dbReference type="GO" id="GO:0051537">
    <property type="term" value="F:2 iron, 2 sulfur cluster binding"/>
    <property type="evidence" value="ECO:0007669"/>
    <property type="project" value="UniProtKB-KW"/>
</dbReference>
<dbReference type="OrthoDB" id="9786826at2"/>
<evidence type="ECO:0000256" key="12">
    <source>
        <dbReference type="ARBA" id="ARBA00051157"/>
    </source>
</evidence>
<proteinExistence type="inferred from homology"/>
<dbReference type="RefSeq" id="WP_078931713.1">
    <property type="nucleotide sequence ID" value="NZ_FUXC01000013.1"/>
</dbReference>
<name>A0A1T4QEK3_9SPIR</name>
<feature type="binding site" evidence="13 14">
    <location>
        <position position="275"/>
    </location>
    <ligand>
        <name>[2Fe-2S] cluster</name>
        <dbReference type="ChEBI" id="CHEBI:190135"/>
    </ligand>
</feature>
<evidence type="ECO:0000256" key="5">
    <source>
        <dbReference type="ARBA" id="ARBA00022679"/>
    </source>
</evidence>
<dbReference type="SUPFAM" id="SSF102114">
    <property type="entry name" value="Radical SAM enzymes"/>
    <property type="match status" value="1"/>
</dbReference>
<evidence type="ECO:0000313" key="16">
    <source>
        <dbReference type="EMBL" id="SKA02162.1"/>
    </source>
</evidence>
<keyword evidence="8 13" id="KW-0479">Metal-binding</keyword>
<comment type="cofactor">
    <cofactor evidence="13">
        <name>[2Fe-2S] cluster</name>
        <dbReference type="ChEBI" id="CHEBI:190135"/>
    </cofactor>
    <text evidence="13">Binds 1 [2Fe-2S] cluster. The cluster is coordinated with 3 cysteines and 1 arginine.</text>
</comment>
<dbReference type="STRING" id="225004.SAMN02745152_01952"/>
<dbReference type="PANTHER" id="PTHR22976:SF2">
    <property type="entry name" value="BIOTIN SYNTHASE, MITOCHONDRIAL"/>
    <property type="match status" value="1"/>
</dbReference>
<sequence>MAETENLFDVFALAEEIGDGKRLLRTDNLSFFKNCNLQKLTEGADLIRKKYSGNRVDLCSIINGRSGHCSENCKFCAQSSFNHTSCEVYPFLDEEKIISEAEKNQNAGVNRFAIVCAGKSVSGNDFEKALSVYKKMHSQLKINLCASMGFLSSEQFRALREAGVTSYHHNIETSKRNFPNICTTHTYEMKIATIKAAQKEGLCVCSGGIIGMGETFEDRLDMAISLSELGIKSIPINALMPIPGTPYENIKSLSEDEILRTIAMFRYINPQANIRLAAGRKLLSNSGEKAFNSGASASITGDMLTTCGTTIEIDKKLLASLGRSFEPNTEN</sequence>
<dbReference type="InterPro" id="IPR010722">
    <property type="entry name" value="BATS_dom"/>
</dbReference>
<dbReference type="CDD" id="cd01335">
    <property type="entry name" value="Radical_SAM"/>
    <property type="match status" value="1"/>
</dbReference>
<dbReference type="InterPro" id="IPR006638">
    <property type="entry name" value="Elp3/MiaA/NifB-like_rSAM"/>
</dbReference>
<feature type="binding site" evidence="13 14">
    <location>
        <position position="76"/>
    </location>
    <ligand>
        <name>[4Fe-4S] cluster</name>
        <dbReference type="ChEBI" id="CHEBI:49883"/>
        <note>4Fe-4S-S-AdoMet</note>
    </ligand>
</feature>
<dbReference type="PIRSF" id="PIRSF001619">
    <property type="entry name" value="Biotin_synth"/>
    <property type="match status" value="1"/>
</dbReference>
<keyword evidence="4 13" id="KW-0004">4Fe-4S</keyword>
<keyword evidence="10 13" id="KW-0408">Iron</keyword>
<feature type="binding site" evidence="13 14">
    <location>
        <position position="73"/>
    </location>
    <ligand>
        <name>[4Fe-4S] cluster</name>
        <dbReference type="ChEBI" id="CHEBI:49883"/>
        <note>4Fe-4S-S-AdoMet</note>
    </ligand>
</feature>
<dbReference type="Pfam" id="PF04055">
    <property type="entry name" value="Radical_SAM"/>
    <property type="match status" value="1"/>
</dbReference>
<evidence type="ECO:0000259" key="15">
    <source>
        <dbReference type="PROSITE" id="PS51918"/>
    </source>
</evidence>
<keyword evidence="17" id="KW-1185">Reference proteome</keyword>
<dbReference type="AlphaFoldDB" id="A0A1T4QEK3"/>
<evidence type="ECO:0000256" key="3">
    <source>
        <dbReference type="ARBA" id="ARBA00012236"/>
    </source>
</evidence>
<dbReference type="EC" id="2.8.1.6" evidence="3 13"/>
<evidence type="ECO:0000256" key="13">
    <source>
        <dbReference type="HAMAP-Rule" id="MF_01694"/>
    </source>
</evidence>
<comment type="caution">
    <text evidence="13">Lacks conserved residue(s) required for the propagation of feature annotation.</text>
</comment>
<evidence type="ECO:0000256" key="2">
    <source>
        <dbReference type="ARBA" id="ARBA00010765"/>
    </source>
</evidence>
<dbReference type="PANTHER" id="PTHR22976">
    <property type="entry name" value="BIOTIN SYNTHASE"/>
    <property type="match status" value="1"/>
</dbReference>
<dbReference type="GO" id="GO:0005506">
    <property type="term" value="F:iron ion binding"/>
    <property type="evidence" value="ECO:0007669"/>
    <property type="project" value="UniProtKB-UniRule"/>
</dbReference>
<keyword evidence="11 13" id="KW-0411">Iron-sulfur</keyword>
<keyword evidence="7 13" id="KW-0001">2Fe-2S</keyword>
<comment type="catalytic activity">
    <reaction evidence="12 13">
        <text>(4R,5S)-dethiobiotin + (sulfur carrier)-SH + 2 reduced [2Fe-2S]-[ferredoxin] + 2 S-adenosyl-L-methionine = (sulfur carrier)-H + biotin + 2 5'-deoxyadenosine + 2 L-methionine + 2 oxidized [2Fe-2S]-[ferredoxin]</text>
        <dbReference type="Rhea" id="RHEA:22060"/>
        <dbReference type="Rhea" id="RHEA-COMP:10000"/>
        <dbReference type="Rhea" id="RHEA-COMP:10001"/>
        <dbReference type="Rhea" id="RHEA-COMP:14737"/>
        <dbReference type="Rhea" id="RHEA-COMP:14739"/>
        <dbReference type="ChEBI" id="CHEBI:17319"/>
        <dbReference type="ChEBI" id="CHEBI:29917"/>
        <dbReference type="ChEBI" id="CHEBI:33737"/>
        <dbReference type="ChEBI" id="CHEBI:33738"/>
        <dbReference type="ChEBI" id="CHEBI:57586"/>
        <dbReference type="ChEBI" id="CHEBI:57844"/>
        <dbReference type="ChEBI" id="CHEBI:59789"/>
        <dbReference type="ChEBI" id="CHEBI:64428"/>
        <dbReference type="ChEBI" id="CHEBI:149473"/>
        <dbReference type="EC" id="2.8.1.6"/>
    </reaction>
</comment>
<accession>A0A1T4QEK3</accession>
<keyword evidence="5 13" id="KW-0808">Transferase</keyword>
<comment type="cofactor">
    <cofactor evidence="14">
        <name>[2Fe-2S] cluster</name>
        <dbReference type="ChEBI" id="CHEBI:190135"/>
    </cofactor>
    <text evidence="14">Binds 1 [2Fe-2S] cluster. The cluster is coordinated with 3 cysteines and 1 arginine.</text>
</comment>
<protein>
    <recommendedName>
        <fullName evidence="3 13">Biotin synthase</fullName>
        <ecNumber evidence="3 13">2.8.1.6</ecNumber>
    </recommendedName>
</protein>
<evidence type="ECO:0000256" key="14">
    <source>
        <dbReference type="PIRSR" id="PIRSR001619-1"/>
    </source>
</evidence>
<dbReference type="SMART" id="SM00729">
    <property type="entry name" value="Elp3"/>
    <property type="match status" value="1"/>
</dbReference>
<evidence type="ECO:0000256" key="6">
    <source>
        <dbReference type="ARBA" id="ARBA00022691"/>
    </source>
</evidence>
<comment type="cofactor">
    <cofactor evidence="13 14">
        <name>[4Fe-4S] cluster</name>
        <dbReference type="ChEBI" id="CHEBI:49883"/>
    </cofactor>
    <text evidence="13 14">Binds 1 [4Fe-4S] cluster. The cluster is coordinated with 3 cysteines and an exchangeable S-adenosyl-L-methionine.</text>
</comment>
<evidence type="ECO:0000313" key="17">
    <source>
        <dbReference type="Proteomes" id="UP000190395"/>
    </source>
</evidence>
<reference evidence="16 17" key="1">
    <citation type="submission" date="2017-02" db="EMBL/GenBank/DDBJ databases">
        <authorList>
            <person name="Peterson S.W."/>
        </authorList>
    </citation>
    <scope>NUCLEOTIDE SEQUENCE [LARGE SCALE GENOMIC DNA]</scope>
    <source>
        <strain evidence="16 17">ATCC BAA-909</strain>
    </source>
</reference>
<gene>
    <name evidence="13" type="primary">bioB</name>
    <name evidence="16" type="ORF">SAMN02745152_01952</name>
</gene>
<evidence type="ECO:0000256" key="7">
    <source>
        <dbReference type="ARBA" id="ARBA00022714"/>
    </source>
</evidence>
<dbReference type="InterPro" id="IPR002684">
    <property type="entry name" value="Biotin_synth/BioAB"/>
</dbReference>
<dbReference type="SMART" id="SM00876">
    <property type="entry name" value="BATS"/>
    <property type="match status" value="1"/>
</dbReference>
<dbReference type="UniPathway" id="UPA00078">
    <property type="reaction ID" value="UER00162"/>
</dbReference>
<comment type="pathway">
    <text evidence="1 13">Cofactor biosynthesis; biotin biosynthesis; biotin from 7,8-diaminononanoate: step 2/2.</text>
</comment>
<dbReference type="Gene3D" id="3.20.20.70">
    <property type="entry name" value="Aldolase class I"/>
    <property type="match status" value="1"/>
</dbReference>